<gene>
    <name evidence="3" type="ORF">PPROV_000922800</name>
</gene>
<dbReference type="Proteomes" id="UP000660262">
    <property type="component" value="Unassembled WGS sequence"/>
</dbReference>
<organism evidence="3 4">
    <name type="scientific">Pycnococcus provasolii</name>
    <dbReference type="NCBI Taxonomy" id="41880"/>
    <lineage>
        <taxon>Eukaryota</taxon>
        <taxon>Viridiplantae</taxon>
        <taxon>Chlorophyta</taxon>
        <taxon>Pseudoscourfieldiophyceae</taxon>
        <taxon>Pseudoscourfieldiales</taxon>
        <taxon>Pycnococcaceae</taxon>
        <taxon>Pycnococcus</taxon>
    </lineage>
</organism>
<evidence type="ECO:0000256" key="1">
    <source>
        <dbReference type="SAM" id="MobiDB-lite"/>
    </source>
</evidence>
<accession>A0A830I037</accession>
<evidence type="ECO:0000313" key="3">
    <source>
        <dbReference type="EMBL" id="GHP10497.1"/>
    </source>
</evidence>
<reference evidence="3" key="1">
    <citation type="submission" date="2020-10" db="EMBL/GenBank/DDBJ databases">
        <title>Unveiling of a novel bifunctional photoreceptor, Dualchrome1, isolated from a cosmopolitan green alga.</title>
        <authorList>
            <person name="Suzuki S."/>
            <person name="Kawachi M."/>
        </authorList>
    </citation>
    <scope>NUCLEOTIDE SEQUENCE</scope>
    <source>
        <strain evidence="3">NIES 2893</strain>
    </source>
</reference>
<dbReference type="EMBL" id="BNJQ01000029">
    <property type="protein sequence ID" value="GHP10497.1"/>
    <property type="molecule type" value="Genomic_DNA"/>
</dbReference>
<dbReference type="AlphaFoldDB" id="A0A830I037"/>
<keyword evidence="2" id="KW-0472">Membrane</keyword>
<feature type="transmembrane region" description="Helical" evidence="2">
    <location>
        <begin position="30"/>
        <end position="49"/>
    </location>
</feature>
<keyword evidence="2" id="KW-0812">Transmembrane</keyword>
<evidence type="ECO:0000256" key="2">
    <source>
        <dbReference type="SAM" id="Phobius"/>
    </source>
</evidence>
<comment type="caution">
    <text evidence="3">The sequence shown here is derived from an EMBL/GenBank/DDBJ whole genome shotgun (WGS) entry which is preliminary data.</text>
</comment>
<keyword evidence="4" id="KW-1185">Reference proteome</keyword>
<sequence>MRSRKSSLMPVTRRISSHTGRSSFKGRWRVGCILIIQLVLVLIYLYFIYSSSLKTSGGQSTAQSQLGRAHDAHPPPPLAPEANAEAAARALAGVRIKAVASDTGSWNSVEAVVGLAAHGGAAVSVHFSGACARLVRLKRLALKRANVQLVIEEEEGDDDRDTSSAPQGALVQTLDEYVSNADDPHDILLVAASASAEGTAASQRAICLGAEVMRRASRTPSVTLFVEDRYASALATIAKVESSCGPSADRMYAFLAADNTAKDVLIAHSTYTGRVDVVGAPMYDEGVRQRRAAARGAGASKVPAALATDGLLADEWRRRGVLRKMLRMDPTRDTLVLVAGQTTGTAQIVDAVCHGLKRFFGEDSGGAAKGRLGKLLLLEHPRSPPSDRAAAAAARARCTATHDVNLTNLGLAKEDSAALLAMRSEEWLPVADVVASGYSTTNFYAMLQNRTGVVYMAVPEIMHQFRNDKHLDMMPEVAAGAALSATDGDEFSDILELVLWSRWLSDPKTARLAPWWGAEAMAPGVDPIRRLREVAGKRDALLAVHDGSASVRAIGVMREALHAR</sequence>
<feature type="region of interest" description="Disordered" evidence="1">
    <location>
        <begin position="60"/>
        <end position="80"/>
    </location>
</feature>
<proteinExistence type="predicted"/>
<keyword evidence="2" id="KW-1133">Transmembrane helix</keyword>
<evidence type="ECO:0000313" key="4">
    <source>
        <dbReference type="Proteomes" id="UP000660262"/>
    </source>
</evidence>
<name>A0A830I037_9CHLO</name>
<protein>
    <submittedName>
        <fullName evidence="3">Uncharacterized protein</fullName>
    </submittedName>
</protein>